<dbReference type="PANTHER" id="PTHR30055:SF234">
    <property type="entry name" value="HTH-TYPE TRANSCRIPTIONAL REGULATOR BETI"/>
    <property type="match status" value="1"/>
</dbReference>
<dbReference type="Proteomes" id="UP000179935">
    <property type="component" value="Unassembled WGS sequence"/>
</dbReference>
<dbReference type="GO" id="GO:0000976">
    <property type="term" value="F:transcription cis-regulatory region binding"/>
    <property type="evidence" value="ECO:0007669"/>
    <property type="project" value="TreeGrafter"/>
</dbReference>
<dbReference type="AlphaFoldDB" id="A0A1S2P9A7"/>
<proteinExistence type="predicted"/>
<dbReference type="RefSeq" id="WP_071367361.1">
    <property type="nucleotide sequence ID" value="NZ_MLYP01000045.1"/>
</dbReference>
<dbReference type="InterPro" id="IPR001647">
    <property type="entry name" value="HTH_TetR"/>
</dbReference>
<dbReference type="EMBL" id="MLYP01000045">
    <property type="protein sequence ID" value="OIJ90449.1"/>
    <property type="molecule type" value="Genomic_DNA"/>
</dbReference>
<keyword evidence="8" id="KW-1185">Reference proteome</keyword>
<dbReference type="PROSITE" id="PS01081">
    <property type="entry name" value="HTH_TETR_1"/>
    <property type="match status" value="1"/>
</dbReference>
<comment type="caution">
    <text evidence="7">The sequence shown here is derived from an EMBL/GenBank/DDBJ whole genome shotgun (WGS) entry which is preliminary data.</text>
</comment>
<keyword evidence="4" id="KW-0804">Transcription</keyword>
<dbReference type="OrthoDB" id="9816296at2"/>
<keyword evidence="3 5" id="KW-0238">DNA-binding</keyword>
<dbReference type="SUPFAM" id="SSF46689">
    <property type="entry name" value="Homeodomain-like"/>
    <property type="match status" value="1"/>
</dbReference>
<evidence type="ECO:0000313" key="7">
    <source>
        <dbReference type="EMBL" id="OIJ90449.1"/>
    </source>
</evidence>
<dbReference type="GO" id="GO:0003700">
    <property type="term" value="F:DNA-binding transcription factor activity"/>
    <property type="evidence" value="ECO:0007669"/>
    <property type="project" value="TreeGrafter"/>
</dbReference>
<dbReference type="STRING" id="1428652.BIV24_18055"/>
<name>A0A1S2P9A7_9ACTN</name>
<keyword evidence="2" id="KW-0805">Transcription regulation</keyword>
<evidence type="ECO:0000256" key="2">
    <source>
        <dbReference type="ARBA" id="ARBA00023015"/>
    </source>
</evidence>
<gene>
    <name evidence="7" type="ORF">BIV24_18055</name>
</gene>
<dbReference type="InterPro" id="IPR023772">
    <property type="entry name" value="DNA-bd_HTH_TetR-type_CS"/>
</dbReference>
<evidence type="ECO:0000313" key="8">
    <source>
        <dbReference type="Proteomes" id="UP000179935"/>
    </source>
</evidence>
<feature type="domain" description="HTH tetR-type" evidence="6">
    <location>
        <begin position="8"/>
        <end position="68"/>
    </location>
</feature>
<dbReference type="PROSITE" id="PS50977">
    <property type="entry name" value="HTH_TETR_2"/>
    <property type="match status" value="1"/>
</dbReference>
<keyword evidence="1" id="KW-0678">Repressor</keyword>
<protein>
    <recommendedName>
        <fullName evidence="6">HTH tetR-type domain-containing protein</fullName>
    </recommendedName>
</protein>
<dbReference type="InterPro" id="IPR036271">
    <property type="entry name" value="Tet_transcr_reg_TetR-rel_C_sf"/>
</dbReference>
<dbReference type="Pfam" id="PF13977">
    <property type="entry name" value="TetR_C_6"/>
    <property type="match status" value="1"/>
</dbReference>
<dbReference type="PANTHER" id="PTHR30055">
    <property type="entry name" value="HTH-TYPE TRANSCRIPTIONAL REGULATOR RUTR"/>
    <property type="match status" value="1"/>
</dbReference>
<evidence type="ECO:0000256" key="3">
    <source>
        <dbReference type="ARBA" id="ARBA00023125"/>
    </source>
</evidence>
<dbReference type="InterPro" id="IPR050109">
    <property type="entry name" value="HTH-type_TetR-like_transc_reg"/>
</dbReference>
<sequence length="201" mass="22373">MPKVVDPRIRRRELAEAVWRVVRRDGLEHASVRNVAREARLSMGSLRHYFASQSELMAFALRLVIDGIEQRIAALPSDGDPRQRAARVLAELLPLDDQRRAENEVWLAFTARAMTDPELRALRDEGYDMLRAGCRGLVAGLIGPGRDPEREAARLHALLDGLAVHAAVRPDVDTPDALRAVIADHLSELRAPRTTDAPTRS</sequence>
<dbReference type="SUPFAM" id="SSF48498">
    <property type="entry name" value="Tetracyclin repressor-like, C-terminal domain"/>
    <property type="match status" value="1"/>
</dbReference>
<evidence type="ECO:0000259" key="6">
    <source>
        <dbReference type="PROSITE" id="PS50977"/>
    </source>
</evidence>
<dbReference type="Gene3D" id="1.10.357.10">
    <property type="entry name" value="Tetracycline Repressor, domain 2"/>
    <property type="match status" value="1"/>
</dbReference>
<evidence type="ECO:0000256" key="1">
    <source>
        <dbReference type="ARBA" id="ARBA00022491"/>
    </source>
</evidence>
<accession>A0A1S2P9A7</accession>
<feature type="DNA-binding region" description="H-T-H motif" evidence="5">
    <location>
        <begin position="31"/>
        <end position="50"/>
    </location>
</feature>
<reference evidence="7 8" key="1">
    <citation type="submission" date="2016-10" db="EMBL/GenBank/DDBJ databases">
        <title>Genome sequence of Streptomyces sp. MUSC 93.</title>
        <authorList>
            <person name="Lee L.-H."/>
            <person name="Ser H.-L."/>
            <person name="Law J.W.-F."/>
        </authorList>
    </citation>
    <scope>NUCLEOTIDE SEQUENCE [LARGE SCALE GENOMIC DNA]</scope>
    <source>
        <strain evidence="7 8">MUSC 93</strain>
    </source>
</reference>
<organism evidence="7 8">
    <name type="scientific">Streptomyces colonosanans</name>
    <dbReference type="NCBI Taxonomy" id="1428652"/>
    <lineage>
        <taxon>Bacteria</taxon>
        <taxon>Bacillati</taxon>
        <taxon>Actinomycetota</taxon>
        <taxon>Actinomycetes</taxon>
        <taxon>Kitasatosporales</taxon>
        <taxon>Streptomycetaceae</taxon>
        <taxon>Streptomyces</taxon>
    </lineage>
</organism>
<evidence type="ECO:0000256" key="4">
    <source>
        <dbReference type="ARBA" id="ARBA00023163"/>
    </source>
</evidence>
<dbReference type="InterPro" id="IPR039538">
    <property type="entry name" value="BetI_C"/>
</dbReference>
<evidence type="ECO:0000256" key="5">
    <source>
        <dbReference type="PROSITE-ProRule" id="PRU00335"/>
    </source>
</evidence>
<dbReference type="InterPro" id="IPR009057">
    <property type="entry name" value="Homeodomain-like_sf"/>
</dbReference>